<name>A0A6I1GIQ6_9BIFI</name>
<dbReference type="Gene3D" id="3.20.20.80">
    <property type="entry name" value="Glycosidases"/>
    <property type="match status" value="1"/>
</dbReference>
<evidence type="ECO:0000256" key="1">
    <source>
        <dbReference type="SAM" id="MobiDB-lite"/>
    </source>
</evidence>
<feature type="region of interest" description="Disordered" evidence="1">
    <location>
        <begin position="1334"/>
        <end position="1384"/>
    </location>
</feature>
<organism evidence="5 6">
    <name type="scientific">Bifidobacterium leontopitheci</name>
    <dbReference type="NCBI Taxonomy" id="2650774"/>
    <lineage>
        <taxon>Bacteria</taxon>
        <taxon>Bacillati</taxon>
        <taxon>Actinomycetota</taxon>
        <taxon>Actinomycetes</taxon>
        <taxon>Bifidobacteriales</taxon>
        <taxon>Bifidobacteriaceae</taxon>
        <taxon>Bifidobacterium</taxon>
    </lineage>
</organism>
<keyword evidence="2" id="KW-0472">Membrane</keyword>
<evidence type="ECO:0000313" key="5">
    <source>
        <dbReference type="EMBL" id="KAB7790602.1"/>
    </source>
</evidence>
<protein>
    <submittedName>
        <fullName evidence="5">Carbohydrate-binding protein</fullName>
    </submittedName>
</protein>
<evidence type="ECO:0000256" key="2">
    <source>
        <dbReference type="SAM" id="Phobius"/>
    </source>
</evidence>
<keyword evidence="3" id="KW-0732">Signal</keyword>
<dbReference type="Gene3D" id="2.60.40.1180">
    <property type="entry name" value="Golgi alpha-mannosidase II"/>
    <property type="match status" value="1"/>
</dbReference>
<dbReference type="PANTHER" id="PTHR42767:SF1">
    <property type="entry name" value="ENDO-BETA-1,6-GALACTANASE-LIKE DOMAIN-CONTAINING PROTEIN"/>
    <property type="match status" value="1"/>
</dbReference>
<dbReference type="Pfam" id="PF07523">
    <property type="entry name" value="Big_3"/>
    <property type="match status" value="1"/>
</dbReference>
<dbReference type="Proteomes" id="UP000441772">
    <property type="component" value="Unassembled WGS sequence"/>
</dbReference>
<accession>A0A6I1GIQ6</accession>
<dbReference type="InterPro" id="IPR017853">
    <property type="entry name" value="GH"/>
</dbReference>
<dbReference type="SUPFAM" id="SSF51445">
    <property type="entry name" value="(Trans)glycosidases"/>
    <property type="match status" value="1"/>
</dbReference>
<dbReference type="InterPro" id="IPR013780">
    <property type="entry name" value="Glyco_hydro_b"/>
</dbReference>
<dbReference type="InterPro" id="IPR039743">
    <property type="entry name" value="6GAL/EXGAL"/>
</dbReference>
<feature type="signal peptide" evidence="3">
    <location>
        <begin position="1"/>
        <end position="29"/>
    </location>
</feature>
<evidence type="ECO:0000259" key="4">
    <source>
        <dbReference type="Pfam" id="PF07523"/>
    </source>
</evidence>
<keyword evidence="2" id="KW-1133">Transmembrane helix</keyword>
<dbReference type="Gene3D" id="2.60.40.3630">
    <property type="match status" value="1"/>
</dbReference>
<keyword evidence="6" id="KW-1185">Reference proteome</keyword>
<proteinExistence type="predicted"/>
<keyword evidence="2" id="KW-0812">Transmembrane</keyword>
<dbReference type="InterPro" id="IPR022038">
    <property type="entry name" value="Ig-like_bact"/>
</dbReference>
<feature type="domain" description="Ig-like" evidence="4">
    <location>
        <begin position="1262"/>
        <end position="1333"/>
    </location>
</feature>
<dbReference type="GO" id="GO:0004553">
    <property type="term" value="F:hydrolase activity, hydrolyzing O-glycosyl compounds"/>
    <property type="evidence" value="ECO:0007669"/>
    <property type="project" value="InterPro"/>
</dbReference>
<evidence type="ECO:0000256" key="3">
    <source>
        <dbReference type="SAM" id="SignalP"/>
    </source>
</evidence>
<comment type="caution">
    <text evidence="5">The sequence shown here is derived from an EMBL/GenBank/DDBJ whole genome shotgun (WGS) entry which is preliminary data.</text>
</comment>
<feature type="chain" id="PRO_5026308400" evidence="3">
    <location>
        <begin position="30"/>
        <end position="1415"/>
    </location>
</feature>
<evidence type="ECO:0000313" key="6">
    <source>
        <dbReference type="Proteomes" id="UP000441772"/>
    </source>
</evidence>
<gene>
    <name evidence="5" type="ORF">F7D09_0855</name>
</gene>
<feature type="compositionally biased region" description="Gly residues" evidence="1">
    <location>
        <begin position="1358"/>
        <end position="1370"/>
    </location>
</feature>
<sequence length="1415" mass="148965">MRIMRRSVAVFAAAATLLTGGVVGTAAHAATGGGNVSTVTINPWVTNGPFEGWGTSLAWFANATGAYGDQQNYTADGKPADSALNAKANKNGAKLRQDFYDSIFGSNGLNLNKARYNVGGGNASDVAYGYPFMRQGAAVPGYWAPDADGSKGLYKDADGNAVTTKQADRDKLDAAYDPTNDESYVWGSKSKDSEAAKKVEAQEWWIKEGVKTGDITHWEAFANSAPYFMTESGYVAGGRNSSTDNNLKDPEKFGTYMGKVARHLEDKYGVNFNTVEPFNESESGSWITPWYNATDYTKDPSWPDAQLINRYMATGDYDGADLSITPYSNAVKKPQEGMHVSTSDANGGRMQQRTIETLSKALAGDKDTVISSTDAQFRDQFMEAYNNYTPAERAKIGQYNVHGYGGDATYNERNVRDVAQRDGKRLSMSEVDGSWQSGGFNPFGFDNALGFTSMINGYVYKLQSEDFNFWQVVEDLYNMEKGDKDENGNTLNPGGENTNWGTIFIDFDCNVTDAQGNLYSKRRVDNNGGKTDGLKPCSVLVNSKYNSMRAYTQFIGEGDSITANSATGTNFSAQSKDGKTQTVVHTNSSNEPQTFVIDLSNFKDIAADASGDLYLTTASDKADSDKGPFAATPETMNKTSDVKQAAGSVTIDAKAKTATMTVPARSIASVQLHGVSGVADTAPSIKDGGSATLVNQWAGKAVSVADSGDGLTLQEVAADKTAAAKQNLTFHEIAADPERPTLKRYVITTADGRLLSAADTDANGSVDAKSVGVKLVSGDVEQAKKNQSTIWILNTEDGVHFNFVNAAAAKTLTANSSDAGSALTLELSKGQTGQGWSVRSNTPTGVRDVRVQVPVGATADAVRAALGTTVTPYYTWGTGAPIAIDGQWDVSGVDTAAKGAYTASAKATDLYGNEIAVKATVHVGDLTTADPASVTVKTGSDEASVKAAAPATVNAHVGTSEAIAAPVEWQWPSDLASRLAAAKSGDALQVDGTLKAYPAIHVRLTVYVEDEQTRNVASDTFGPTYTDADTTDTSKTINGDTTDKGWTTWKADGQAKAETPTATFGYSADQTVSEIRVYYYKDAGSATWPASVSVNYWNGKAYVPFGDAVSLPDTADKAPVAVIKVAKPITGNWFNIVNTVGAAHPYISVSEIELISPTGKLLPTTDTALGELRADGVRLDGFDPDKLPEDGVFQGKLAADAETYPTITAYAADNAANVNVEQPSVKNGGKATITVTPADGGAARTYTVDYGELPKLTLRVTAPKKTTYEIGDKLDLTGLKVEAVWTKDGKETVKDVALDDPQLAVSGFDSASAGVKTVTVAWRGASATFQVTVKKAAEQQPGGKPQPKPQPGTKPGAGKPGAGNGAGSGAGARPVASGKGSGLSRTGASVTGVIGVVALLVAAAGVVLITRKRRG</sequence>
<dbReference type="EMBL" id="WBVT01000009">
    <property type="protein sequence ID" value="KAB7790602.1"/>
    <property type="molecule type" value="Genomic_DNA"/>
</dbReference>
<dbReference type="PANTHER" id="PTHR42767">
    <property type="entry name" value="ENDO-BETA-1,6-GALACTANASE"/>
    <property type="match status" value="1"/>
</dbReference>
<reference evidence="5 6" key="1">
    <citation type="submission" date="2019-09" db="EMBL/GenBank/DDBJ databases">
        <title>Characterization of the phylogenetic diversity of two novel species belonging to the genus Bifidobacterium: Bifidobacterium cebidarum sp. nov. and Bifidobacterium leontopitheci sp. nov.</title>
        <authorList>
            <person name="Lugli G.A."/>
            <person name="Duranti S."/>
            <person name="Milani C."/>
            <person name="Turroni F."/>
            <person name="Ventura M."/>
        </authorList>
    </citation>
    <scope>NUCLEOTIDE SEQUENCE [LARGE SCALE GENOMIC DNA]</scope>
    <source>
        <strain evidence="5 6">LMG 31471</strain>
    </source>
</reference>
<feature type="transmembrane region" description="Helical" evidence="2">
    <location>
        <begin position="1387"/>
        <end position="1409"/>
    </location>
</feature>